<feature type="compositionally biased region" description="Basic and acidic residues" evidence="1">
    <location>
        <begin position="294"/>
        <end position="311"/>
    </location>
</feature>
<dbReference type="EMBL" id="AHHH01000117">
    <property type="protein sequence ID" value="ESU41645.1"/>
    <property type="molecule type" value="Genomic_DNA"/>
</dbReference>
<dbReference type="VEuPathDB" id="GiardiaDB:QR46_3697"/>
<dbReference type="InterPro" id="IPR036249">
    <property type="entry name" value="Thioredoxin-like_sf"/>
</dbReference>
<feature type="non-terminal residue" evidence="3">
    <location>
        <position position="1"/>
    </location>
</feature>
<evidence type="ECO:0000259" key="2">
    <source>
        <dbReference type="Pfam" id="PF00085"/>
    </source>
</evidence>
<dbReference type="PANTHER" id="PTHR46135">
    <property type="entry name" value="NME/NM23 FAMILY MEMBER 8"/>
    <property type="match status" value="1"/>
</dbReference>
<sequence>VATQNSACLKKLNVMQKQKKFQIDVEDPYMLHSELQFPGLVVLEIFAHWCDVCKSIDPIFRNHFVDLATRKLKFVRVQHAFVPWLRRYHGRCRPTFLFFVGGSLKEIVEGIDTPRLDALIPQLAPEDEVPLEKFVPEDCFPELNSDEIYQQYTARYEELERERAIAIEAGTEADVDPRGEYNSLVKEFEQKFQLPMAAYSSGSSNNKDVPQLSAKRSAERASLEKSEPSAQQLTEQQEPIAPSDATVGDITQPAPVELDDNPTEPPTNAEEAADTAGNNAAAEEEQPRPPSDASEERLCTPESKHSTEGGHNESNNVENSEGHGDSKHLSQEAPEDGQENSEGAYHYETGAGEEGEQDQQQGSDSHRSNDHPAEPGTDADQLETEQEQGNTALVEPDPDAEQSPEKEGPPEPEQDAVPEVDNAPEEAPENEPANDVEEPVRNVESAGTNGTTDVLDFAYTPENVDGDIVDLLEAEEANQSQ</sequence>
<feature type="compositionally biased region" description="Acidic residues" evidence="1">
    <location>
        <begin position="410"/>
        <end position="437"/>
    </location>
</feature>
<dbReference type="InterPro" id="IPR013766">
    <property type="entry name" value="Thioredoxin_domain"/>
</dbReference>
<proteinExistence type="predicted"/>
<feature type="compositionally biased region" description="Basic and acidic residues" evidence="1">
    <location>
        <begin position="364"/>
        <end position="373"/>
    </location>
</feature>
<feature type="compositionally biased region" description="Low complexity" evidence="1">
    <location>
        <begin position="268"/>
        <end position="281"/>
    </location>
</feature>
<dbReference type="VEuPathDB" id="GiardiaDB:DHA2_153838"/>
<evidence type="ECO:0000313" key="4">
    <source>
        <dbReference type="Proteomes" id="UP000018040"/>
    </source>
</evidence>
<evidence type="ECO:0000313" key="3">
    <source>
        <dbReference type="EMBL" id="ESU41645.1"/>
    </source>
</evidence>
<accession>V6TXD7</accession>
<dbReference type="PANTHER" id="PTHR46135:SF3">
    <property type="entry name" value="NME_NM23 FAMILY MEMBER 8"/>
    <property type="match status" value="1"/>
</dbReference>
<feature type="compositionally biased region" description="Polar residues" evidence="1">
    <location>
        <begin position="228"/>
        <end position="237"/>
    </location>
</feature>
<dbReference type="VEuPathDB" id="GiardiaDB:GL50803_0015460"/>
<feature type="region of interest" description="Disordered" evidence="1">
    <location>
        <begin position="199"/>
        <end position="461"/>
    </location>
</feature>
<dbReference type="OrthoDB" id="10263751at2759"/>
<evidence type="ECO:0000256" key="1">
    <source>
        <dbReference type="SAM" id="MobiDB-lite"/>
    </source>
</evidence>
<dbReference type="SUPFAM" id="SSF52833">
    <property type="entry name" value="Thioredoxin-like"/>
    <property type="match status" value="1"/>
</dbReference>
<dbReference type="VEuPathDB" id="GiardiaDB:GL50581_2203"/>
<dbReference type="Gene3D" id="3.40.30.10">
    <property type="entry name" value="Glutaredoxin"/>
    <property type="match status" value="1"/>
</dbReference>
<dbReference type="AlphaFoldDB" id="V6TXD7"/>
<feature type="compositionally biased region" description="Basic and acidic residues" evidence="1">
    <location>
        <begin position="320"/>
        <end position="330"/>
    </location>
</feature>
<protein>
    <submittedName>
        <fullName evidence="3">Putative thioredoxin family protein</fullName>
    </submittedName>
</protein>
<comment type="caution">
    <text evidence="3">The sequence shown here is derived from an EMBL/GenBank/DDBJ whole genome shotgun (WGS) entry which is preliminary data.</text>
</comment>
<name>V6TXD7_GIAIN</name>
<dbReference type="Pfam" id="PF00085">
    <property type="entry name" value="Thioredoxin"/>
    <property type="match status" value="1"/>
</dbReference>
<reference evidence="4" key="1">
    <citation type="submission" date="2012-02" db="EMBL/GenBank/DDBJ databases">
        <title>Genome sequencing of Giardia lamblia Genotypes A2 and B isolates (DH and GS) and comparative analysis with the genomes of Genotypes A1 and E (WB and Pig).</title>
        <authorList>
            <person name="Adam R."/>
            <person name="Dahlstrom E."/>
            <person name="Martens C."/>
            <person name="Bruno D."/>
            <person name="Barbian K."/>
            <person name="Porcella S.F."/>
            <person name="Nash T."/>
        </authorList>
    </citation>
    <scope>NUCLEOTIDE SEQUENCE</scope>
    <source>
        <strain evidence="4">GS</strain>
    </source>
</reference>
<dbReference type="InterPro" id="IPR051766">
    <property type="entry name" value="TXND_domain-containing"/>
</dbReference>
<dbReference type="Proteomes" id="UP000018040">
    <property type="component" value="Unassembled WGS sequence"/>
</dbReference>
<gene>
    <name evidence="3" type="ORF">GSB_152825</name>
</gene>
<feature type="compositionally biased region" description="Basic and acidic residues" evidence="1">
    <location>
        <begin position="216"/>
        <end position="227"/>
    </location>
</feature>
<feature type="domain" description="Thioredoxin" evidence="2">
    <location>
        <begin position="39"/>
        <end position="113"/>
    </location>
</feature>
<reference evidence="3 4" key="2">
    <citation type="journal article" date="2013" name="Genome Biol. Evol.">
        <title>Genome sequencing of Giardia lamblia genotypes A2 and B isolates (DH and GS) and comparative analysis with the genomes of genotypes A1 and E (WB and Pig).</title>
        <authorList>
            <person name="Adam R.D."/>
            <person name="Dahlstrom E.W."/>
            <person name="Martens C.A."/>
            <person name="Bruno D.P."/>
            <person name="Barbian K.D."/>
            <person name="Ricklefs S.M."/>
            <person name="Hernandez M.M."/>
            <person name="Narla N.P."/>
            <person name="Patel R.B."/>
            <person name="Porcella S.F."/>
            <person name="Nash T.E."/>
        </authorList>
    </citation>
    <scope>NUCLEOTIDE SEQUENCE [LARGE SCALE GENOMIC DNA]</scope>
    <source>
        <strain evidence="3 4">GS</strain>
    </source>
</reference>
<organism evidence="3 4">
    <name type="scientific">Giardia intestinalis</name>
    <name type="common">Giardia lamblia</name>
    <dbReference type="NCBI Taxonomy" id="5741"/>
    <lineage>
        <taxon>Eukaryota</taxon>
        <taxon>Metamonada</taxon>
        <taxon>Diplomonadida</taxon>
        <taxon>Hexamitidae</taxon>
        <taxon>Giardiinae</taxon>
        <taxon>Giardia</taxon>
    </lineage>
</organism>